<proteinExistence type="predicted"/>
<sequence>MPNQGGNMGDVKALLTLRYRPLSDTVVAFVDSLEGDAEDRGDLPNLEKGVVREKLDADTAVEWLRINRRDVLIGLQQMHASVNSYIEGMPPTISQLVTDLILLARDAKNEDDPQQDLLRTYEMKRRLDVSLLQRPPQVNEKRRASRATAKGVEASLSHVLDKLESAASPLQLQQPMYPALRDLVQSISDGEGLSSERAVDATFHAISKSPMPSQRRKTELLSLVNDLRDQRTWQSAIDKALSETEAPLRVDVDGADTDDV</sequence>
<gene>
    <name evidence="1" type="ORF">UFOPK1820_00634</name>
    <name evidence="2" type="ORF">UFOPK2921_00369</name>
</gene>
<name>A0A6J6VNK2_9ZZZZ</name>
<dbReference type="AlphaFoldDB" id="A0A6J6VNK2"/>
<organism evidence="2">
    <name type="scientific">freshwater metagenome</name>
    <dbReference type="NCBI Taxonomy" id="449393"/>
    <lineage>
        <taxon>unclassified sequences</taxon>
        <taxon>metagenomes</taxon>
        <taxon>ecological metagenomes</taxon>
    </lineage>
</organism>
<accession>A0A6J6VNK2</accession>
<reference evidence="2" key="1">
    <citation type="submission" date="2020-05" db="EMBL/GenBank/DDBJ databases">
        <authorList>
            <person name="Chiriac C."/>
            <person name="Salcher M."/>
            <person name="Ghai R."/>
            <person name="Kavagutti S V."/>
        </authorList>
    </citation>
    <scope>NUCLEOTIDE SEQUENCE</scope>
</reference>
<dbReference type="EMBL" id="CAEZUK010000082">
    <property type="protein sequence ID" value="CAB4599544.1"/>
    <property type="molecule type" value="Genomic_DNA"/>
</dbReference>
<protein>
    <submittedName>
        <fullName evidence="2">Unannotated protein</fullName>
    </submittedName>
</protein>
<evidence type="ECO:0000313" key="1">
    <source>
        <dbReference type="EMBL" id="CAB4599544.1"/>
    </source>
</evidence>
<dbReference type="EMBL" id="CAEZZV010000030">
    <property type="protein sequence ID" value="CAB4772999.1"/>
    <property type="molecule type" value="Genomic_DNA"/>
</dbReference>
<evidence type="ECO:0000313" key="2">
    <source>
        <dbReference type="EMBL" id="CAB4772999.1"/>
    </source>
</evidence>